<keyword evidence="2 8" id="KW-0812">Transmembrane</keyword>
<evidence type="ECO:0000313" key="11">
    <source>
        <dbReference type="Proteomes" id="UP000887567"/>
    </source>
</evidence>
<name>A0A913WQ38_EXADI</name>
<feature type="domain" description="G-protein coupled receptors family 1 profile" evidence="9">
    <location>
        <begin position="38"/>
        <end position="290"/>
    </location>
</feature>
<dbReference type="GO" id="GO:0004930">
    <property type="term" value="F:G protein-coupled receptor activity"/>
    <property type="evidence" value="ECO:0007669"/>
    <property type="project" value="UniProtKB-KW"/>
</dbReference>
<evidence type="ECO:0000256" key="8">
    <source>
        <dbReference type="SAM" id="Phobius"/>
    </source>
</evidence>
<dbReference type="RefSeq" id="XP_020892389.1">
    <property type="nucleotide sequence ID" value="XM_021036730.1"/>
</dbReference>
<evidence type="ECO:0000256" key="3">
    <source>
        <dbReference type="ARBA" id="ARBA00022989"/>
    </source>
</evidence>
<dbReference type="OrthoDB" id="10044919at2759"/>
<organism evidence="10 11">
    <name type="scientific">Exaiptasia diaphana</name>
    <name type="common">Tropical sea anemone</name>
    <name type="synonym">Aiptasia pulchella</name>
    <dbReference type="NCBI Taxonomy" id="2652724"/>
    <lineage>
        <taxon>Eukaryota</taxon>
        <taxon>Metazoa</taxon>
        <taxon>Cnidaria</taxon>
        <taxon>Anthozoa</taxon>
        <taxon>Hexacorallia</taxon>
        <taxon>Actiniaria</taxon>
        <taxon>Aiptasiidae</taxon>
        <taxon>Exaiptasia</taxon>
    </lineage>
</organism>
<dbReference type="CDD" id="cd00637">
    <property type="entry name" value="7tm_classA_rhodopsin-like"/>
    <property type="match status" value="1"/>
</dbReference>
<dbReference type="EnsemblMetazoa" id="XM_021036730.1">
    <property type="protein sequence ID" value="XP_020892389.1"/>
    <property type="gene ID" value="LOC110231685"/>
</dbReference>
<comment type="subcellular location">
    <subcellularLocation>
        <location evidence="1">Membrane</location>
        <topology evidence="1">Multi-pass membrane protein</topology>
    </subcellularLocation>
</comment>
<feature type="transmembrane region" description="Helical" evidence="8">
    <location>
        <begin position="187"/>
        <end position="208"/>
    </location>
</feature>
<proteinExistence type="predicted"/>
<accession>A0A913WQ38</accession>
<dbReference type="SUPFAM" id="SSF81321">
    <property type="entry name" value="Family A G protein-coupled receptor-like"/>
    <property type="match status" value="1"/>
</dbReference>
<feature type="transmembrane region" description="Helical" evidence="8">
    <location>
        <begin position="241"/>
        <end position="262"/>
    </location>
</feature>
<evidence type="ECO:0000256" key="7">
    <source>
        <dbReference type="ARBA" id="ARBA00023224"/>
    </source>
</evidence>
<protein>
    <recommendedName>
        <fullName evidence="9">G-protein coupled receptors family 1 profile domain-containing protein</fullName>
    </recommendedName>
</protein>
<evidence type="ECO:0000256" key="2">
    <source>
        <dbReference type="ARBA" id="ARBA00022692"/>
    </source>
</evidence>
<dbReference type="Pfam" id="PF00001">
    <property type="entry name" value="7tm_1"/>
    <property type="match status" value="1"/>
</dbReference>
<feature type="transmembrane region" description="Helical" evidence="8">
    <location>
        <begin position="59"/>
        <end position="77"/>
    </location>
</feature>
<keyword evidence="6" id="KW-0675">Receptor</keyword>
<dbReference type="PROSITE" id="PS50262">
    <property type="entry name" value="G_PROTEIN_RECEP_F1_2"/>
    <property type="match status" value="1"/>
</dbReference>
<dbReference type="InterPro" id="IPR050125">
    <property type="entry name" value="GPCR_opsins"/>
</dbReference>
<keyword evidence="3 8" id="KW-1133">Transmembrane helix</keyword>
<dbReference type="Gene3D" id="1.20.1070.10">
    <property type="entry name" value="Rhodopsin 7-helix transmembrane proteins"/>
    <property type="match status" value="1"/>
</dbReference>
<keyword evidence="7" id="KW-0807">Transducer</keyword>
<evidence type="ECO:0000256" key="6">
    <source>
        <dbReference type="ARBA" id="ARBA00023170"/>
    </source>
</evidence>
<evidence type="ECO:0000313" key="10">
    <source>
        <dbReference type="EnsemblMetazoa" id="XP_020892389.1"/>
    </source>
</evidence>
<keyword evidence="4" id="KW-0297">G-protein coupled receptor</keyword>
<dbReference type="SMART" id="SM01381">
    <property type="entry name" value="7TM_GPCR_Srsx"/>
    <property type="match status" value="1"/>
</dbReference>
<reference evidence="10" key="1">
    <citation type="submission" date="2022-11" db="UniProtKB">
        <authorList>
            <consortium name="EnsemblMetazoa"/>
        </authorList>
    </citation>
    <scope>IDENTIFICATION</scope>
</reference>
<dbReference type="Proteomes" id="UP000887567">
    <property type="component" value="Unplaced"/>
</dbReference>
<evidence type="ECO:0000259" key="9">
    <source>
        <dbReference type="PROSITE" id="PS50262"/>
    </source>
</evidence>
<feature type="transmembrane region" description="Helical" evidence="8">
    <location>
        <begin position="138"/>
        <end position="167"/>
    </location>
</feature>
<dbReference type="InterPro" id="IPR000276">
    <property type="entry name" value="GPCR_Rhodpsn"/>
</dbReference>
<evidence type="ECO:0000256" key="5">
    <source>
        <dbReference type="ARBA" id="ARBA00023136"/>
    </source>
</evidence>
<feature type="transmembrane region" description="Helical" evidence="8">
    <location>
        <begin position="97"/>
        <end position="118"/>
    </location>
</feature>
<sequence length="330" mass="37458">MSLNYIKQLAYELSHRPQWLVLIETGLFIIIALSFLVGNSCVLYVFYKTSSLRNRGTTYYLMALAISDILMSLLVMPPNTLCCAYGGDVTGYNLGQAVGFVGFVLLYGSLQTTTLISINRFFCVVKPRLYRKYFTKKYILLSIGAVWVISLLFVGVFVVSGVASFVFHPGNMLYFLTAKDQTANRLFAAFSQISFGVIPLSITCVCYWKVHKAVEEHRKALSRNLDTNYLSKEEVHITKSVLALVCGFAVCWIPCSMVHHISVYANIPRQVQMVIPYTAYFSSAINPIVYNIFNKPFRRHFFQVFRRSHRVGDSTTQSSFGMNQMRETKS</sequence>
<dbReference type="AlphaFoldDB" id="A0A913WQ38"/>
<dbReference type="GeneID" id="110231685"/>
<evidence type="ECO:0000256" key="4">
    <source>
        <dbReference type="ARBA" id="ARBA00023040"/>
    </source>
</evidence>
<keyword evidence="11" id="KW-1185">Reference proteome</keyword>
<dbReference type="InterPro" id="IPR017452">
    <property type="entry name" value="GPCR_Rhodpsn_7TM"/>
</dbReference>
<feature type="transmembrane region" description="Helical" evidence="8">
    <location>
        <begin position="20"/>
        <end position="47"/>
    </location>
</feature>
<feature type="transmembrane region" description="Helical" evidence="8">
    <location>
        <begin position="274"/>
        <end position="293"/>
    </location>
</feature>
<evidence type="ECO:0000256" key="1">
    <source>
        <dbReference type="ARBA" id="ARBA00004141"/>
    </source>
</evidence>
<keyword evidence="5 8" id="KW-0472">Membrane</keyword>
<dbReference type="PANTHER" id="PTHR24240">
    <property type="entry name" value="OPSIN"/>
    <property type="match status" value="1"/>
</dbReference>
<dbReference type="PRINTS" id="PR00237">
    <property type="entry name" value="GPCRRHODOPSN"/>
</dbReference>
<dbReference type="GO" id="GO:0016020">
    <property type="term" value="C:membrane"/>
    <property type="evidence" value="ECO:0007669"/>
    <property type="project" value="UniProtKB-SubCell"/>
</dbReference>
<dbReference type="KEGG" id="epa:110231685"/>